<evidence type="ECO:0000313" key="1">
    <source>
        <dbReference type="EMBL" id="MBD2860532.1"/>
    </source>
</evidence>
<proteinExistence type="predicted"/>
<dbReference type="EMBL" id="JACXJA010000001">
    <property type="protein sequence ID" value="MBD2860532.1"/>
    <property type="molecule type" value="Genomic_DNA"/>
</dbReference>
<organism evidence="1 2">
    <name type="scientific">Paenibacillus oceani</name>
    <dbReference type="NCBI Taxonomy" id="2772510"/>
    <lineage>
        <taxon>Bacteria</taxon>
        <taxon>Bacillati</taxon>
        <taxon>Bacillota</taxon>
        <taxon>Bacilli</taxon>
        <taxon>Bacillales</taxon>
        <taxon>Paenibacillaceae</taxon>
        <taxon>Paenibacillus</taxon>
    </lineage>
</organism>
<sequence length="133" mass="13917">MDPFKNLASLLDFRMSGHAASALSGVPSELGTMTASGLKLDGFKHEIQDYLVADWRATLRLPAFTMTGTVSGLKDGDGRDVQGSGSFAFQAAEVEEAELMFKNGLKPGDRVLAVPVAGGSEAVVLCKVVKGNA</sequence>
<comment type="caution">
    <text evidence="1">The sequence shown here is derived from an EMBL/GenBank/DDBJ whole genome shotgun (WGS) entry which is preliminary data.</text>
</comment>
<gene>
    <name evidence="1" type="ORF">IDH45_00840</name>
</gene>
<dbReference type="RefSeq" id="WP_190923747.1">
    <property type="nucleotide sequence ID" value="NZ_JACXJA010000001.1"/>
</dbReference>
<keyword evidence="2" id="KW-1185">Reference proteome</keyword>
<reference evidence="1" key="1">
    <citation type="submission" date="2020-09" db="EMBL/GenBank/DDBJ databases">
        <title>A novel bacterium of genus Paenibacillus, isolated from South China Sea.</title>
        <authorList>
            <person name="Huang H."/>
            <person name="Mo K."/>
            <person name="Hu Y."/>
        </authorList>
    </citation>
    <scope>NUCLEOTIDE SEQUENCE</scope>
    <source>
        <strain evidence="1">IB182363</strain>
    </source>
</reference>
<evidence type="ECO:0000313" key="2">
    <source>
        <dbReference type="Proteomes" id="UP000639396"/>
    </source>
</evidence>
<protein>
    <submittedName>
        <fullName evidence="1">Uncharacterized protein</fullName>
    </submittedName>
</protein>
<dbReference type="Proteomes" id="UP000639396">
    <property type="component" value="Unassembled WGS sequence"/>
</dbReference>
<name>A0A927C5W9_9BACL</name>
<dbReference type="AlphaFoldDB" id="A0A927C5W9"/>
<accession>A0A927C5W9</accession>